<evidence type="ECO:0000313" key="2">
    <source>
        <dbReference type="Proteomes" id="UP000038045"/>
    </source>
</evidence>
<dbReference type="WBParaSite" id="PTRK_0000416700.1">
    <property type="protein sequence ID" value="PTRK_0000416700.1"/>
    <property type="gene ID" value="PTRK_0000416700"/>
</dbReference>
<evidence type="ECO:0000256" key="1">
    <source>
        <dbReference type="SAM" id="MobiDB-lite"/>
    </source>
</evidence>
<reference evidence="3" key="1">
    <citation type="submission" date="2017-02" db="UniProtKB">
        <authorList>
            <consortium name="WormBaseParasite"/>
        </authorList>
    </citation>
    <scope>IDENTIFICATION</scope>
</reference>
<dbReference type="Proteomes" id="UP000038045">
    <property type="component" value="Unplaced"/>
</dbReference>
<accession>A0A0N4Z9V9</accession>
<dbReference type="AlphaFoldDB" id="A0A0N4Z9V9"/>
<evidence type="ECO:0000313" key="3">
    <source>
        <dbReference type="WBParaSite" id="PTRK_0000416700.1"/>
    </source>
</evidence>
<protein>
    <submittedName>
        <fullName evidence="3">Shugoshin_C domain-containing protein</fullName>
    </submittedName>
</protein>
<organism evidence="2 3">
    <name type="scientific">Parastrongyloides trichosuri</name>
    <name type="common">Possum-specific nematode worm</name>
    <dbReference type="NCBI Taxonomy" id="131310"/>
    <lineage>
        <taxon>Eukaryota</taxon>
        <taxon>Metazoa</taxon>
        <taxon>Ecdysozoa</taxon>
        <taxon>Nematoda</taxon>
        <taxon>Chromadorea</taxon>
        <taxon>Rhabditida</taxon>
        <taxon>Tylenchina</taxon>
        <taxon>Panagrolaimomorpha</taxon>
        <taxon>Strongyloidoidea</taxon>
        <taxon>Strongyloididae</taxon>
        <taxon>Parastrongyloides</taxon>
    </lineage>
</organism>
<name>A0A0N4Z9V9_PARTI</name>
<proteinExistence type="predicted"/>
<feature type="region of interest" description="Disordered" evidence="1">
    <location>
        <begin position="220"/>
        <end position="251"/>
    </location>
</feature>
<sequence length="292" mass="32889">MAKTARRRLSAPASIIETPLRGVTKTHLKKNIRKRQSCGSILKSNFHNVSTGDKTLDYSKKNLSNLSISPFALTLKLQEFGKEFLKKGNIDDIPDAKGISERDLSFSVEEYEHKKNELLSKCKNADALEDSHLINLDLHEAVVAGAKCLLTEKIGTRSITKKLCEETGVTEEKILFDHDDSIPEHKWTAEVDKKIKDSVFETLSDLKTQINFKSNVLQNMKTPDNLGRRRSRTSNTSKETSEESMKTPLNSCEVNPLSLTKIQNDFAARIASDLRHRRISKKNSVTPFSQFG</sequence>
<keyword evidence="2" id="KW-1185">Reference proteome</keyword>